<dbReference type="Proteomes" id="UP000000763">
    <property type="component" value="Chromosome 2"/>
</dbReference>
<feature type="domain" description="Anaphase-promoting complex subunit 4-like WD40" evidence="6">
    <location>
        <begin position="3"/>
        <end position="69"/>
    </location>
</feature>
<protein>
    <recommendedName>
        <fullName evidence="1">Anaphase-promoting complex subunit 4</fullName>
    </recommendedName>
</protein>
<feature type="domain" description="Anaphase-promoting complex subunit 4 long" evidence="7">
    <location>
        <begin position="173"/>
        <end position="252"/>
    </location>
</feature>
<name>Q6K8U7_ORYSJ</name>
<dbReference type="InterPro" id="IPR015943">
    <property type="entry name" value="WD40/YVTN_repeat-like_dom_sf"/>
</dbReference>
<dbReference type="GO" id="GO:0051301">
    <property type="term" value="P:cell division"/>
    <property type="evidence" value="ECO:0007669"/>
    <property type="project" value="UniProtKB-KW"/>
</dbReference>
<dbReference type="EMBL" id="AP004095">
    <property type="protein sequence ID" value="BAD19313.1"/>
    <property type="molecule type" value="Genomic_DNA"/>
</dbReference>
<dbReference type="PANTHER" id="PTHR13260">
    <property type="entry name" value="ANAPHASE PROMOTING COMPLEX SUBUNIT 4 APC4"/>
    <property type="match status" value="1"/>
</dbReference>
<reference evidence="8" key="1">
    <citation type="submission" date="2001-08" db="EMBL/GenBank/DDBJ databases">
        <title>Oryza sativa nipponbare(GA3) genomic DNA, chromosome 2, BAC clone:OJ1316_E06.</title>
        <authorList>
            <person name="Sasaki T."/>
            <person name="Matsumoto T."/>
            <person name="Yamamoto K."/>
        </authorList>
    </citation>
    <scope>NUCLEOTIDE SEQUENCE</scope>
</reference>
<organism evidence="9 10">
    <name type="scientific">Oryza sativa subsp. japonica</name>
    <name type="common">Rice</name>
    <dbReference type="NCBI Taxonomy" id="39947"/>
    <lineage>
        <taxon>Eukaryota</taxon>
        <taxon>Viridiplantae</taxon>
        <taxon>Streptophyta</taxon>
        <taxon>Embryophyta</taxon>
        <taxon>Tracheophyta</taxon>
        <taxon>Spermatophyta</taxon>
        <taxon>Magnoliopsida</taxon>
        <taxon>Liliopsida</taxon>
        <taxon>Poales</taxon>
        <taxon>Poaceae</taxon>
        <taxon>BOP clade</taxon>
        <taxon>Oryzoideae</taxon>
        <taxon>Oryzeae</taxon>
        <taxon>Oryzinae</taxon>
        <taxon>Oryza</taxon>
        <taxon>Oryza sativa</taxon>
    </lineage>
</organism>
<dbReference type="Pfam" id="PF12894">
    <property type="entry name" value="ANAPC4_WD40"/>
    <property type="match status" value="1"/>
</dbReference>
<evidence type="ECO:0000313" key="8">
    <source>
        <dbReference type="EMBL" id="BAD19203.1"/>
    </source>
</evidence>
<dbReference type="InterPro" id="IPR024790">
    <property type="entry name" value="APC4_long_dom"/>
</dbReference>
<dbReference type="SUPFAM" id="SSF50978">
    <property type="entry name" value="WD40 repeat-like"/>
    <property type="match status" value="1"/>
</dbReference>
<sequence length="429" mass="47514">MAEWNPEKDLLAMVTDDSKVVLHRFNWQRLWTISPGKCITSICWSPDGKIVALGTEDGLVLLHDVETDKDGLLSYEDRTARFFPPAPVIPRIGGLSSGDTGLSDENEESIQEFSSASCQRFNILCSGDKGGCICFSIFGIFPVGKININEVPIHFQSSGNKTSYRLQDASISKALKRIAKAVDSAGRELRVVVSEHLQPAVEIISFRLAELRGLARWRSRFQNVGLDEKLIYGVTEKIGMLVVQVERFSRVAATVLYLIPDGSLNLKNCIGVIKDFSNSSASGPSSSGFLLHIPDEYECVDVSLYKLTKEMVILKQDSQIVVLLSERSYSDGPGSSYIVMLQMENFSFVPLSRMFPSNIYSVQELSAQELQLDTDYGKKVRSIPHAVSTPLAVSASRGVACVFSSRRHALVYILDEDEDEDEDESSDME</sequence>
<keyword evidence="4" id="KW-0833">Ubl conjugation pathway</keyword>
<keyword evidence="5" id="KW-0131">Cell cycle</keyword>
<dbReference type="InterPro" id="IPR024977">
    <property type="entry name" value="Apc4-like_WD40_dom"/>
</dbReference>
<dbReference type="GO" id="GO:0005680">
    <property type="term" value="C:anaphase-promoting complex"/>
    <property type="evidence" value="ECO:0007669"/>
    <property type="project" value="InterPro"/>
</dbReference>
<evidence type="ECO:0000259" key="7">
    <source>
        <dbReference type="Pfam" id="PF12896"/>
    </source>
</evidence>
<reference evidence="9" key="2">
    <citation type="submission" date="2001-08" db="EMBL/GenBank/DDBJ databases">
        <title>Oryza sativa nipponbare(GA3) genomic DNA, chromosome 2, BAC clone:OJ1715_H01.</title>
        <authorList>
            <person name="Sasaki T."/>
            <person name="Matsumoto T."/>
            <person name="Yamamoto K."/>
        </authorList>
    </citation>
    <scope>NUCLEOTIDE SEQUENCE</scope>
</reference>
<evidence type="ECO:0000313" key="9">
    <source>
        <dbReference type="EMBL" id="BAD19313.1"/>
    </source>
</evidence>
<dbReference type="GO" id="GO:0031145">
    <property type="term" value="P:anaphase-promoting complex-dependent catabolic process"/>
    <property type="evidence" value="ECO:0007669"/>
    <property type="project" value="InterPro"/>
</dbReference>
<keyword evidence="2" id="KW-0132">Cell division</keyword>
<dbReference type="PANTHER" id="PTHR13260:SF0">
    <property type="entry name" value="ANAPHASE-PROMOTING COMPLEX SUBUNIT 4"/>
    <property type="match status" value="1"/>
</dbReference>
<evidence type="ECO:0000259" key="6">
    <source>
        <dbReference type="Pfam" id="PF12894"/>
    </source>
</evidence>
<evidence type="ECO:0000256" key="1">
    <source>
        <dbReference type="ARBA" id="ARBA00016067"/>
    </source>
</evidence>
<keyword evidence="3" id="KW-0498">Mitosis</keyword>
<reference evidence="10" key="4">
    <citation type="journal article" date="2008" name="Nucleic Acids Res.">
        <title>The rice annotation project database (RAP-DB): 2008 update.</title>
        <authorList>
            <consortium name="The rice annotation project (RAP)"/>
        </authorList>
    </citation>
    <scope>GENOME REANNOTATION</scope>
    <source>
        <strain evidence="10">cv. Nipponbare</strain>
    </source>
</reference>
<dbReference type="Pfam" id="PF12896">
    <property type="entry name" value="ANAPC4"/>
    <property type="match status" value="1"/>
</dbReference>
<evidence type="ECO:0000313" key="10">
    <source>
        <dbReference type="Proteomes" id="UP000000763"/>
    </source>
</evidence>
<evidence type="ECO:0000256" key="2">
    <source>
        <dbReference type="ARBA" id="ARBA00022618"/>
    </source>
</evidence>
<evidence type="ECO:0000256" key="5">
    <source>
        <dbReference type="ARBA" id="ARBA00023306"/>
    </source>
</evidence>
<evidence type="ECO:0000256" key="3">
    <source>
        <dbReference type="ARBA" id="ARBA00022776"/>
    </source>
</evidence>
<dbReference type="InterPro" id="IPR024789">
    <property type="entry name" value="APC4"/>
</dbReference>
<accession>Q6K8U7</accession>
<reference evidence="10" key="3">
    <citation type="journal article" date="2005" name="Nature">
        <title>The map-based sequence of the rice genome.</title>
        <authorList>
            <consortium name="International rice genome sequencing project (IRGSP)"/>
            <person name="Matsumoto T."/>
            <person name="Wu J."/>
            <person name="Kanamori H."/>
            <person name="Katayose Y."/>
            <person name="Fujisawa M."/>
            <person name="Namiki N."/>
            <person name="Mizuno H."/>
            <person name="Yamamoto K."/>
            <person name="Antonio B.A."/>
            <person name="Baba T."/>
            <person name="Sakata K."/>
            <person name="Nagamura Y."/>
            <person name="Aoki H."/>
            <person name="Arikawa K."/>
            <person name="Arita K."/>
            <person name="Bito T."/>
            <person name="Chiden Y."/>
            <person name="Fujitsuka N."/>
            <person name="Fukunaka R."/>
            <person name="Hamada M."/>
            <person name="Harada C."/>
            <person name="Hayashi A."/>
            <person name="Hijishita S."/>
            <person name="Honda M."/>
            <person name="Hosokawa S."/>
            <person name="Ichikawa Y."/>
            <person name="Idonuma A."/>
            <person name="Iijima M."/>
            <person name="Ikeda M."/>
            <person name="Ikeno M."/>
            <person name="Ito K."/>
            <person name="Ito S."/>
            <person name="Ito T."/>
            <person name="Ito Y."/>
            <person name="Ito Y."/>
            <person name="Iwabuchi A."/>
            <person name="Kamiya K."/>
            <person name="Karasawa W."/>
            <person name="Kurita K."/>
            <person name="Katagiri S."/>
            <person name="Kikuta A."/>
            <person name="Kobayashi H."/>
            <person name="Kobayashi N."/>
            <person name="Machita K."/>
            <person name="Maehara T."/>
            <person name="Masukawa M."/>
            <person name="Mizubayashi T."/>
            <person name="Mukai Y."/>
            <person name="Nagasaki H."/>
            <person name="Nagata Y."/>
            <person name="Naito S."/>
            <person name="Nakashima M."/>
            <person name="Nakama Y."/>
            <person name="Nakamichi Y."/>
            <person name="Nakamura M."/>
            <person name="Meguro A."/>
            <person name="Negishi M."/>
            <person name="Ohta I."/>
            <person name="Ohta T."/>
            <person name="Okamoto M."/>
            <person name="Ono N."/>
            <person name="Saji S."/>
            <person name="Sakaguchi M."/>
            <person name="Sakai K."/>
            <person name="Shibata M."/>
            <person name="Shimokawa T."/>
            <person name="Song J."/>
            <person name="Takazaki Y."/>
            <person name="Terasawa K."/>
            <person name="Tsugane M."/>
            <person name="Tsuji K."/>
            <person name="Ueda S."/>
            <person name="Waki K."/>
            <person name="Yamagata H."/>
            <person name="Yamamoto M."/>
            <person name="Yamamoto S."/>
            <person name="Yamane H."/>
            <person name="Yoshiki S."/>
            <person name="Yoshihara R."/>
            <person name="Yukawa K."/>
            <person name="Zhong H."/>
            <person name="Yano M."/>
            <person name="Yuan Q."/>
            <person name="Ouyang S."/>
            <person name="Liu J."/>
            <person name="Jones K.M."/>
            <person name="Gansberger K."/>
            <person name="Moffat K."/>
            <person name="Hill J."/>
            <person name="Bera J."/>
            <person name="Fadrosh D."/>
            <person name="Jin S."/>
            <person name="Johri S."/>
            <person name="Kim M."/>
            <person name="Overton L."/>
            <person name="Reardon M."/>
            <person name="Tsitrin T."/>
            <person name="Vuong H."/>
            <person name="Weaver B."/>
            <person name="Ciecko A."/>
            <person name="Tallon L."/>
            <person name="Jackson J."/>
            <person name="Pai G."/>
            <person name="Aken S.V."/>
            <person name="Utterback T."/>
            <person name="Reidmuller S."/>
            <person name="Feldblyum T."/>
            <person name="Hsiao J."/>
            <person name="Zismann V."/>
            <person name="Iobst S."/>
            <person name="de Vazeille A.R."/>
            <person name="Buell C.R."/>
            <person name="Ying K."/>
            <person name="Li Y."/>
            <person name="Lu T."/>
            <person name="Huang Y."/>
            <person name="Zhao Q."/>
            <person name="Feng Q."/>
            <person name="Zhang L."/>
            <person name="Zhu J."/>
            <person name="Weng Q."/>
            <person name="Mu J."/>
            <person name="Lu Y."/>
            <person name="Fan D."/>
            <person name="Liu Y."/>
            <person name="Guan J."/>
            <person name="Zhang Y."/>
            <person name="Yu S."/>
            <person name="Liu X."/>
            <person name="Zhang Y."/>
            <person name="Hong G."/>
            <person name="Han B."/>
            <person name="Choisne N."/>
            <person name="Demange N."/>
            <person name="Orjeda G."/>
            <person name="Samain S."/>
            <person name="Cattolico L."/>
            <person name="Pelletier E."/>
            <person name="Couloux A."/>
            <person name="Segurens B."/>
            <person name="Wincker P."/>
            <person name="D'Hont A."/>
            <person name="Scarpelli C."/>
            <person name="Weissenbach J."/>
            <person name="Salanoubat M."/>
            <person name="Quetier F."/>
            <person name="Yu Y."/>
            <person name="Kim H.R."/>
            <person name="Rambo T."/>
            <person name="Currie J."/>
            <person name="Collura K."/>
            <person name="Luo M."/>
            <person name="Yang T."/>
            <person name="Ammiraju J.S.S."/>
            <person name="Engler F."/>
            <person name="Soderlund C."/>
            <person name="Wing R.A."/>
            <person name="Palmer L.E."/>
            <person name="de la Bastide M."/>
            <person name="Spiegel L."/>
            <person name="Nascimento L."/>
            <person name="Zutavern T."/>
            <person name="O'Shaughnessy A."/>
            <person name="Dike S."/>
            <person name="Dedhia N."/>
            <person name="Preston R."/>
            <person name="Balija V."/>
            <person name="McCombie W.R."/>
            <person name="Chow T."/>
            <person name="Chen H."/>
            <person name="Chung M."/>
            <person name="Chen C."/>
            <person name="Shaw J."/>
            <person name="Wu H."/>
            <person name="Hsiao K."/>
            <person name="Chao Y."/>
            <person name="Chu M."/>
            <person name="Cheng C."/>
            <person name="Hour A."/>
            <person name="Lee P."/>
            <person name="Lin S."/>
            <person name="Lin Y."/>
            <person name="Liou J."/>
            <person name="Liu S."/>
            <person name="Hsing Y."/>
            <person name="Raghuvanshi S."/>
            <person name="Mohanty A."/>
            <person name="Bharti A.K."/>
            <person name="Gaur A."/>
            <person name="Gupta V."/>
            <person name="Kumar D."/>
            <person name="Ravi V."/>
            <person name="Vij S."/>
            <person name="Kapur A."/>
            <person name="Khurana P."/>
            <person name="Khurana P."/>
            <person name="Khurana J.P."/>
            <person name="Tyagi A.K."/>
            <person name="Gaikwad K."/>
            <person name="Singh A."/>
            <person name="Dalal V."/>
            <person name="Srivastava S."/>
            <person name="Dixit A."/>
            <person name="Pal A.K."/>
            <person name="Ghazi I.A."/>
            <person name="Yadav M."/>
            <person name="Pandit A."/>
            <person name="Bhargava A."/>
            <person name="Sureshbabu K."/>
            <person name="Batra K."/>
            <person name="Sharma T.R."/>
            <person name="Mohapatra T."/>
            <person name="Singh N.K."/>
            <person name="Messing J."/>
            <person name="Nelson A.B."/>
            <person name="Fuks G."/>
            <person name="Kavchok S."/>
            <person name="Keizer G."/>
            <person name="Linton E."/>
            <person name="Llaca V."/>
            <person name="Song R."/>
            <person name="Tanyolac B."/>
            <person name="Young S."/>
            <person name="Ho-Il K."/>
            <person name="Hahn J.H."/>
            <person name="Sangsakoo G."/>
            <person name="Vanavichit A."/>
            <person name="de Mattos Luiz.A.T."/>
            <person name="Zimmer P.D."/>
            <person name="Malone G."/>
            <person name="Dellagostin O."/>
            <person name="de Oliveira A.C."/>
            <person name="Bevan M."/>
            <person name="Bancroft I."/>
            <person name="Minx P."/>
            <person name="Cordum H."/>
            <person name="Wilson R."/>
            <person name="Cheng Z."/>
            <person name="Jin W."/>
            <person name="Jiang J."/>
            <person name="Leong S.A."/>
            <person name="Iwama H."/>
            <person name="Gojobori T."/>
            <person name="Itoh T."/>
            <person name="Niimura Y."/>
            <person name="Fujii Y."/>
            <person name="Habara T."/>
            <person name="Sakai H."/>
            <person name="Sato Y."/>
            <person name="Wilson G."/>
            <person name="Kumar K."/>
            <person name="McCouch S."/>
            <person name="Juretic N."/>
            <person name="Hoen D."/>
            <person name="Wright S."/>
            <person name="Bruskiewich R."/>
            <person name="Bureau T."/>
            <person name="Miyao A."/>
            <person name="Hirochika H."/>
            <person name="Nishikawa T."/>
            <person name="Kadowaki K."/>
            <person name="Sugiura M."/>
            <person name="Burr B."/>
            <person name="Sasaki T."/>
        </authorList>
    </citation>
    <scope>NUCLEOTIDE SEQUENCE [LARGE SCALE GENOMIC DNA]</scope>
    <source>
        <strain evidence="10">cv. Nipponbare</strain>
    </source>
</reference>
<dbReference type="Gene3D" id="2.130.10.10">
    <property type="entry name" value="YVTN repeat-like/Quinoprotein amine dehydrogenase"/>
    <property type="match status" value="1"/>
</dbReference>
<proteinExistence type="predicted"/>
<evidence type="ECO:0000256" key="4">
    <source>
        <dbReference type="ARBA" id="ARBA00022786"/>
    </source>
</evidence>
<dbReference type="InterPro" id="IPR036322">
    <property type="entry name" value="WD40_repeat_dom_sf"/>
</dbReference>
<dbReference type="AlphaFoldDB" id="Q6K8U7"/>
<dbReference type="SMART" id="SM00320">
    <property type="entry name" value="WD40"/>
    <property type="match status" value="1"/>
</dbReference>
<dbReference type="EMBL" id="AP004057">
    <property type="protein sequence ID" value="BAD19203.1"/>
    <property type="molecule type" value="Genomic_DNA"/>
</dbReference>
<gene>
    <name evidence="8" type="ORF">OJ1316_E06.7</name>
    <name evidence="9" type="ORF">OJ1715_H01.44</name>
</gene>
<dbReference type="InterPro" id="IPR001680">
    <property type="entry name" value="WD40_rpt"/>
</dbReference>